<accession>A0A174IX72</accession>
<evidence type="ECO:0000259" key="2">
    <source>
        <dbReference type="Pfam" id="PF22570"/>
    </source>
</evidence>
<evidence type="ECO:0000313" key="3">
    <source>
        <dbReference type="EMBL" id="CUO90207.1"/>
    </source>
</evidence>
<keyword evidence="1" id="KW-0472">Membrane</keyword>
<evidence type="ECO:0000256" key="1">
    <source>
        <dbReference type="SAM" id="Phobius"/>
    </source>
</evidence>
<dbReference type="RefSeq" id="WP_042394635.1">
    <property type="nucleotide sequence ID" value="NZ_CYYT01000008.1"/>
</dbReference>
<protein>
    <submittedName>
        <fullName evidence="3">Predicted membrane protein</fullName>
    </submittedName>
</protein>
<dbReference type="InterPro" id="IPR054331">
    <property type="entry name" value="LiaF_TM"/>
</dbReference>
<reference evidence="3 4" key="1">
    <citation type="submission" date="2015-09" db="EMBL/GenBank/DDBJ databases">
        <authorList>
            <consortium name="Pathogen Informatics"/>
        </authorList>
    </citation>
    <scope>NUCLEOTIDE SEQUENCE [LARGE SCALE GENOMIC DNA]</scope>
    <source>
        <strain evidence="3 4">2789STDY5834855</strain>
    </source>
</reference>
<feature type="transmembrane region" description="Helical" evidence="1">
    <location>
        <begin position="86"/>
        <end position="104"/>
    </location>
</feature>
<feature type="transmembrane region" description="Helical" evidence="1">
    <location>
        <begin position="7"/>
        <end position="26"/>
    </location>
</feature>
<proteinExistence type="predicted"/>
<name>A0A174IX72_9CLOT</name>
<feature type="transmembrane region" description="Helical" evidence="1">
    <location>
        <begin position="38"/>
        <end position="56"/>
    </location>
</feature>
<feature type="domain" description="LiaF transmembrane" evidence="2">
    <location>
        <begin position="9"/>
        <end position="101"/>
    </location>
</feature>
<sequence>MKKDYSALIWGLLFVAVGIIFGGNALDIWDIDIFFPGWWTLFLIIPGLISMVRYGFNWGSGVLIIVGIILLFDSLDIISGRVMWKLVFPLILVAIGISILATFFRSGKKRGIESDEDIKSKSYMYDSTQYPRYTAILGGGDYKNTSEDLKGIVAEAILGGLGIDLREAKITEDIVLELTAVLGGIDIFLPDNVRVEIISGTPILGGFEHKINRNALSGPKVRIKYTAVLGGIEVK</sequence>
<dbReference type="Pfam" id="PF22570">
    <property type="entry name" value="LiaF-TM"/>
    <property type="match status" value="1"/>
</dbReference>
<dbReference type="AlphaFoldDB" id="A0A174IX72"/>
<dbReference type="EMBL" id="CYZV01000081">
    <property type="protein sequence ID" value="CUO90207.1"/>
    <property type="molecule type" value="Genomic_DNA"/>
</dbReference>
<dbReference type="Proteomes" id="UP000095558">
    <property type="component" value="Unassembled WGS sequence"/>
</dbReference>
<gene>
    <name evidence="3" type="ORF">ERS852470_03671</name>
</gene>
<dbReference type="PANTHER" id="PTHR40763">
    <property type="entry name" value="MEMBRANE PROTEIN-RELATED"/>
    <property type="match status" value="1"/>
</dbReference>
<evidence type="ECO:0000313" key="4">
    <source>
        <dbReference type="Proteomes" id="UP000095558"/>
    </source>
</evidence>
<dbReference type="GeneID" id="83010697"/>
<keyword evidence="1" id="KW-0812">Transmembrane</keyword>
<dbReference type="OrthoDB" id="3636235at2"/>
<organism evidence="3 4">
    <name type="scientific">Clostridium disporicum</name>
    <dbReference type="NCBI Taxonomy" id="84024"/>
    <lineage>
        <taxon>Bacteria</taxon>
        <taxon>Bacillati</taxon>
        <taxon>Bacillota</taxon>
        <taxon>Clostridia</taxon>
        <taxon>Eubacteriales</taxon>
        <taxon>Clostridiaceae</taxon>
        <taxon>Clostridium</taxon>
    </lineage>
</organism>
<dbReference type="PANTHER" id="PTHR40763:SF5">
    <property type="entry name" value="MEMBRANE PROTEIN"/>
    <property type="match status" value="1"/>
</dbReference>
<keyword evidence="1" id="KW-1133">Transmembrane helix</keyword>